<feature type="domain" description="Histidine kinase" evidence="13">
    <location>
        <begin position="1010"/>
        <end position="1234"/>
    </location>
</feature>
<dbReference type="Gene3D" id="3.30.450.40">
    <property type="match status" value="1"/>
</dbReference>
<feature type="domain" description="HAMP" evidence="15">
    <location>
        <begin position="152"/>
        <end position="204"/>
    </location>
</feature>
<dbReference type="SMART" id="SM00448">
    <property type="entry name" value="REC"/>
    <property type="match status" value="1"/>
</dbReference>
<evidence type="ECO:0000313" key="16">
    <source>
        <dbReference type="EMBL" id="GAA2002152.1"/>
    </source>
</evidence>
<evidence type="ECO:0000256" key="7">
    <source>
        <dbReference type="ARBA" id="ARBA00022777"/>
    </source>
</evidence>
<evidence type="ECO:0000256" key="2">
    <source>
        <dbReference type="ARBA" id="ARBA00004236"/>
    </source>
</evidence>
<feature type="region of interest" description="Disordered" evidence="12">
    <location>
        <begin position="1407"/>
        <end position="1426"/>
    </location>
</feature>
<protein>
    <recommendedName>
        <fullName evidence="3">histidine kinase</fullName>
        <ecNumber evidence="3">2.7.13.3</ecNumber>
    </recommendedName>
</protein>
<dbReference type="Pfam" id="PF00072">
    <property type="entry name" value="Response_reg"/>
    <property type="match status" value="1"/>
</dbReference>
<feature type="domain" description="HAMP" evidence="15">
    <location>
        <begin position="520"/>
        <end position="572"/>
    </location>
</feature>
<dbReference type="Proteomes" id="UP001499854">
    <property type="component" value="Unassembled WGS sequence"/>
</dbReference>
<dbReference type="InterPro" id="IPR003594">
    <property type="entry name" value="HATPase_dom"/>
</dbReference>
<dbReference type="EMBL" id="BAAAQM010000073">
    <property type="protein sequence ID" value="GAA2002152.1"/>
    <property type="molecule type" value="Genomic_DNA"/>
</dbReference>
<dbReference type="InterPro" id="IPR011006">
    <property type="entry name" value="CheY-like_superfamily"/>
</dbReference>
<evidence type="ECO:0000259" key="13">
    <source>
        <dbReference type="PROSITE" id="PS50109"/>
    </source>
</evidence>
<dbReference type="PROSITE" id="PS50109">
    <property type="entry name" value="HIS_KIN"/>
    <property type="match status" value="1"/>
</dbReference>
<dbReference type="Gene3D" id="1.10.287.130">
    <property type="match status" value="1"/>
</dbReference>
<reference evidence="16 17" key="1">
    <citation type="journal article" date="2019" name="Int. J. Syst. Evol. Microbiol.">
        <title>The Global Catalogue of Microorganisms (GCM) 10K type strain sequencing project: providing services to taxonomists for standard genome sequencing and annotation.</title>
        <authorList>
            <consortium name="The Broad Institute Genomics Platform"/>
            <consortium name="The Broad Institute Genome Sequencing Center for Infectious Disease"/>
            <person name="Wu L."/>
            <person name="Ma J."/>
        </authorList>
    </citation>
    <scope>NUCLEOTIDE SEQUENCE [LARGE SCALE GENOMIC DNA]</scope>
    <source>
        <strain evidence="16 17">JCM 16013</strain>
    </source>
</reference>
<dbReference type="SMART" id="SM00065">
    <property type="entry name" value="GAF"/>
    <property type="match status" value="1"/>
</dbReference>
<dbReference type="Gene3D" id="3.40.50.2300">
    <property type="match status" value="1"/>
</dbReference>
<evidence type="ECO:0000259" key="14">
    <source>
        <dbReference type="PROSITE" id="PS50110"/>
    </source>
</evidence>
<evidence type="ECO:0000256" key="1">
    <source>
        <dbReference type="ARBA" id="ARBA00000085"/>
    </source>
</evidence>
<feature type="modified residue" description="4-aspartylphosphate" evidence="10">
    <location>
        <position position="1484"/>
    </location>
</feature>
<keyword evidence="5" id="KW-0808">Transferase</keyword>
<proteinExistence type="predicted"/>
<dbReference type="CDD" id="cd06225">
    <property type="entry name" value="HAMP"/>
    <property type="match status" value="7"/>
</dbReference>
<dbReference type="InterPro" id="IPR029016">
    <property type="entry name" value="GAF-like_dom_sf"/>
</dbReference>
<evidence type="ECO:0000256" key="5">
    <source>
        <dbReference type="ARBA" id="ARBA00022679"/>
    </source>
</evidence>
<dbReference type="SMART" id="SM00304">
    <property type="entry name" value="HAMP"/>
    <property type="match status" value="8"/>
</dbReference>
<feature type="domain" description="HAMP" evidence="15">
    <location>
        <begin position="16"/>
        <end position="64"/>
    </location>
</feature>
<dbReference type="SUPFAM" id="SSF47384">
    <property type="entry name" value="Homodimeric domain of signal transducing histidine kinase"/>
    <property type="match status" value="1"/>
</dbReference>
<evidence type="ECO:0000256" key="6">
    <source>
        <dbReference type="ARBA" id="ARBA00022692"/>
    </source>
</evidence>
<dbReference type="SMART" id="SM00387">
    <property type="entry name" value="HATPase_c"/>
    <property type="match status" value="1"/>
</dbReference>
<dbReference type="CDD" id="cd16922">
    <property type="entry name" value="HATPase_EvgS-ArcB-TorS-like"/>
    <property type="match status" value="1"/>
</dbReference>
<dbReference type="InterPro" id="IPR003660">
    <property type="entry name" value="HAMP_dom"/>
</dbReference>
<dbReference type="PROSITE" id="PS50885">
    <property type="entry name" value="HAMP"/>
    <property type="match status" value="8"/>
</dbReference>
<dbReference type="InterPro" id="IPR005467">
    <property type="entry name" value="His_kinase_dom"/>
</dbReference>
<dbReference type="CDD" id="cd00082">
    <property type="entry name" value="HisKA"/>
    <property type="match status" value="1"/>
</dbReference>
<evidence type="ECO:0000259" key="15">
    <source>
        <dbReference type="PROSITE" id="PS50885"/>
    </source>
</evidence>
<comment type="subcellular location">
    <subcellularLocation>
        <location evidence="2">Cell membrane</location>
    </subcellularLocation>
</comment>
<dbReference type="Pfam" id="PF00512">
    <property type="entry name" value="HisKA"/>
    <property type="match status" value="1"/>
</dbReference>
<feature type="domain" description="HAMP" evidence="15">
    <location>
        <begin position="244"/>
        <end position="296"/>
    </location>
</feature>
<dbReference type="Pfam" id="PF02518">
    <property type="entry name" value="HATPase_c"/>
    <property type="match status" value="1"/>
</dbReference>
<dbReference type="InterPro" id="IPR003661">
    <property type="entry name" value="HisK_dim/P_dom"/>
</dbReference>
<dbReference type="SUPFAM" id="SSF55781">
    <property type="entry name" value="GAF domain-like"/>
    <property type="match status" value="1"/>
</dbReference>
<evidence type="ECO:0000256" key="4">
    <source>
        <dbReference type="ARBA" id="ARBA00022553"/>
    </source>
</evidence>
<sequence>MDSPQHRPDRPGVSDARLGRLLGALRALRDGDFRRRVVVSGDDDLAQVCALVNDIAAANQAYLVELERVGAAVGRDGVISERLGGVGNGLGAGDGGANGGLGNGGLGNGGSAHGGFGTGAGGVVWSGIGSVGPGLSGGDWDRQRVAVNALLEDLARPLQDTGRVLAAIAEGDLSQEVVVDGRGELAELGRTLDDMRLTLRTFASEVTRVVGEIGSDGRLGGQAEVPGAAGTWKDLTDAVNLMAGNLTAQVRDIAQVATAVAQGDLSHKITVDVRGELLELKTTLNTMVDQLSGFADEVTRVAREVGSEGILGGQARVPGVAGTWKDLTDSVNRMAGNLTAQVRSIAKVATAVASGDLTQTIDVDVRGEILELKDTLNTMVDQLSGFASEVIRVSREVGTEGRLGGQAQVPGVAGSWRDLTDSVNSMANNLTDQVRNIAQVTTAVAQGDLTKKIDVDARGEILELKTTINTMVDQLSGFADEVTRVAREVGTEGNLGGQAQVRGASGTWKDLTDNVNVMANNLTGQVRSIARVATAVAQGDLTKKITVEAKGEVAALAETFNGMVDTLSAFASEVTRVAREVGTEGMLGGQARVPGVAGTWKELTDRVNVMADNLTGQVRNIAQVTTAVANGDLTKKIDVDARGEILELKTTLNTMVDRLSAFASEVTRVAREVGTEGKLGGQATVEDVSGTWQRLTESVNQLAGNLTTQVRAIAEVATAVTTGDLTRAITVDASGEVAELKDNINQMIGNLRATTRANQEQDWLNTNLARIAGLLQGRRDLASVAGLILDELAPLVSAHSAAFFLAETDDGPVGAGEDAQAVRLRMIAGFGYAAAPGSEPVFAPGQGLVGQVAVGKKTIALTGAPAGYVRVRSGLGETGATNVIVLPVPFEGQTLGVIELASVNEFTQVHRDFLEALKETIGVAVNTITTNARTDALLRESQRLTGELQSRQEDLQESNNELEDKAAQLAKQNKDIEIKNAEIEQARLTLEERAQQLALASKVKSEFMANMSHELRTPLNSLLILARLLADNAEQNLTPRQVDFAQTIHSAGSDLLGLINDILDLSKIEAGRMEIQNESWPVADLVEALAATFEPLAADKGLTLQVDVRADAPAMVTADNQRVQQILRNLLSNAVKFTDAGEVRLRVSAAHGSRGESAVAFAVTDTGIGIAEDKLELIFEAFQQADGTTSRQYGGTGLGLSISRELTRLLGAELRVESAPGRGSTFTLLLPTVPTAPDSEYVPRGRAGAPHLPSQAEAEAEVGFGPGPGTGTTTGTGPGGPATAIVVMEPLGTTVLADAAGSALESLAGVKDQVEVVSLTSAADLRGTLATARPICVVVDAGCPAPQVRELLDAVAAAAASTPVMLYESAANDGVADSLRRAERDPARLEVAHSIPQVAERLTLHVLTGGPRPTGPAGESGRTGRELPRFDGEKVLVIDDDIRNVFALTSALELQGLNVVYAGNGREGIELLKQNHDVALVLVDIMMPGMDGYATTARIRALEPFRDLPIVAVSAKAMKGDREKSLAAGTNEHVTKPVDVDLLLLLIKDLINKD</sequence>
<dbReference type="InterPro" id="IPR001789">
    <property type="entry name" value="Sig_transdc_resp-reg_receiver"/>
</dbReference>
<comment type="catalytic activity">
    <reaction evidence="1">
        <text>ATP + protein L-histidine = ADP + protein N-phospho-L-histidine.</text>
        <dbReference type="EC" id="2.7.13.3"/>
    </reaction>
</comment>
<feature type="domain" description="HAMP" evidence="15">
    <location>
        <begin position="704"/>
        <end position="756"/>
    </location>
</feature>
<dbReference type="RefSeq" id="WP_344662439.1">
    <property type="nucleotide sequence ID" value="NZ_BAAAQM010000073.1"/>
</dbReference>
<dbReference type="PANTHER" id="PTHR45339:SF1">
    <property type="entry name" value="HYBRID SIGNAL TRANSDUCTION HISTIDINE KINASE J"/>
    <property type="match status" value="1"/>
</dbReference>
<evidence type="ECO:0000256" key="11">
    <source>
        <dbReference type="SAM" id="Coils"/>
    </source>
</evidence>
<organism evidence="16 17">
    <name type="scientific">Catenulispora subtropica</name>
    <dbReference type="NCBI Taxonomy" id="450798"/>
    <lineage>
        <taxon>Bacteria</taxon>
        <taxon>Bacillati</taxon>
        <taxon>Actinomycetota</taxon>
        <taxon>Actinomycetes</taxon>
        <taxon>Catenulisporales</taxon>
        <taxon>Catenulisporaceae</taxon>
        <taxon>Catenulispora</taxon>
    </lineage>
</organism>
<dbReference type="SUPFAM" id="SSF58104">
    <property type="entry name" value="Methyl-accepting chemotaxis protein (MCP) signaling domain"/>
    <property type="match status" value="3"/>
</dbReference>
<dbReference type="PRINTS" id="PR00344">
    <property type="entry name" value="BCTRLSENSOR"/>
</dbReference>
<evidence type="ECO:0000313" key="17">
    <source>
        <dbReference type="Proteomes" id="UP001499854"/>
    </source>
</evidence>
<feature type="domain" description="HAMP" evidence="15">
    <location>
        <begin position="336"/>
        <end position="388"/>
    </location>
</feature>
<feature type="domain" description="HAMP" evidence="15">
    <location>
        <begin position="612"/>
        <end position="664"/>
    </location>
</feature>
<feature type="domain" description="HAMP" evidence="15">
    <location>
        <begin position="428"/>
        <end position="480"/>
    </location>
</feature>
<dbReference type="Pfam" id="PF13185">
    <property type="entry name" value="GAF_2"/>
    <property type="match status" value="1"/>
</dbReference>
<dbReference type="SUPFAM" id="SSF55874">
    <property type="entry name" value="ATPase domain of HSP90 chaperone/DNA topoisomerase II/histidine kinase"/>
    <property type="match status" value="1"/>
</dbReference>
<dbReference type="InterPro" id="IPR004358">
    <property type="entry name" value="Sig_transdc_His_kin-like_C"/>
</dbReference>
<dbReference type="Gene3D" id="1.20.120.1530">
    <property type="match status" value="5"/>
</dbReference>
<dbReference type="InterPro" id="IPR036097">
    <property type="entry name" value="HisK_dim/P_sf"/>
</dbReference>
<dbReference type="CDD" id="cd17546">
    <property type="entry name" value="REC_hyHK_CKI1_RcsC-like"/>
    <property type="match status" value="1"/>
</dbReference>
<keyword evidence="8" id="KW-1133">Transmembrane helix</keyword>
<keyword evidence="8" id="KW-0472">Membrane</keyword>
<accession>A0ABN2T922</accession>
<keyword evidence="6" id="KW-0812">Transmembrane</keyword>
<dbReference type="PANTHER" id="PTHR45339">
    <property type="entry name" value="HYBRID SIGNAL TRANSDUCTION HISTIDINE KINASE J"/>
    <property type="match status" value="1"/>
</dbReference>
<dbReference type="EC" id="2.7.13.3" evidence="3"/>
<dbReference type="InterPro" id="IPR036890">
    <property type="entry name" value="HATPase_C_sf"/>
</dbReference>
<name>A0ABN2T922_9ACTN</name>
<dbReference type="Pfam" id="PF18947">
    <property type="entry name" value="HAMP_2"/>
    <property type="match status" value="1"/>
</dbReference>
<keyword evidence="7" id="KW-0418">Kinase</keyword>
<dbReference type="Pfam" id="PF00672">
    <property type="entry name" value="HAMP"/>
    <property type="match status" value="6"/>
</dbReference>
<dbReference type="InterPro" id="IPR003018">
    <property type="entry name" value="GAF"/>
</dbReference>
<evidence type="ECO:0000256" key="3">
    <source>
        <dbReference type="ARBA" id="ARBA00012438"/>
    </source>
</evidence>
<gene>
    <name evidence="16" type="ORF">GCM10009838_80090</name>
</gene>
<feature type="domain" description="Response regulatory" evidence="14">
    <location>
        <begin position="1434"/>
        <end position="1551"/>
    </location>
</feature>
<evidence type="ECO:0000256" key="12">
    <source>
        <dbReference type="SAM" id="MobiDB-lite"/>
    </source>
</evidence>
<dbReference type="PROSITE" id="PS50110">
    <property type="entry name" value="RESPONSE_REGULATORY"/>
    <property type="match status" value="1"/>
</dbReference>
<dbReference type="SMART" id="SM00388">
    <property type="entry name" value="HisKA"/>
    <property type="match status" value="1"/>
</dbReference>
<keyword evidence="17" id="KW-1185">Reference proteome</keyword>
<keyword evidence="4 10" id="KW-0597">Phosphoprotein</keyword>
<comment type="caution">
    <text evidence="16">The sequence shown here is derived from an EMBL/GenBank/DDBJ whole genome shotgun (WGS) entry which is preliminary data.</text>
</comment>
<feature type="coiled-coil region" evidence="11">
    <location>
        <begin position="941"/>
        <end position="1000"/>
    </location>
</feature>
<evidence type="ECO:0000256" key="10">
    <source>
        <dbReference type="PROSITE-ProRule" id="PRU00169"/>
    </source>
</evidence>
<keyword evidence="11" id="KW-0175">Coiled coil</keyword>
<evidence type="ECO:0000256" key="9">
    <source>
        <dbReference type="ARBA" id="ARBA00023012"/>
    </source>
</evidence>
<keyword evidence="9" id="KW-0902">Two-component regulatory system</keyword>
<dbReference type="Gene3D" id="3.30.565.10">
    <property type="entry name" value="Histidine kinase-like ATPase, C-terminal domain"/>
    <property type="match status" value="1"/>
</dbReference>
<dbReference type="SUPFAM" id="SSF52172">
    <property type="entry name" value="CheY-like"/>
    <property type="match status" value="1"/>
</dbReference>
<evidence type="ECO:0000256" key="8">
    <source>
        <dbReference type="ARBA" id="ARBA00022989"/>
    </source>
</evidence>